<dbReference type="PRINTS" id="PR00038">
    <property type="entry name" value="HTHLUXR"/>
</dbReference>
<keyword evidence="3" id="KW-0804">Transcription</keyword>
<dbReference type="InterPro" id="IPR000792">
    <property type="entry name" value="Tscrpt_reg_LuxR_C"/>
</dbReference>
<dbReference type="PROSITE" id="PS50043">
    <property type="entry name" value="HTH_LUXR_2"/>
    <property type="match status" value="1"/>
</dbReference>
<dbReference type="PANTHER" id="PTHR44688:SF16">
    <property type="entry name" value="DNA-BINDING TRANSCRIPTIONAL ACTIVATOR DEVR_DOSR"/>
    <property type="match status" value="1"/>
</dbReference>
<dbReference type="CDD" id="cd06170">
    <property type="entry name" value="LuxR_C_like"/>
    <property type="match status" value="1"/>
</dbReference>
<feature type="region of interest" description="Disordered" evidence="4">
    <location>
        <begin position="184"/>
        <end position="207"/>
    </location>
</feature>
<evidence type="ECO:0000256" key="4">
    <source>
        <dbReference type="SAM" id="MobiDB-lite"/>
    </source>
</evidence>
<feature type="domain" description="HTH luxR-type" evidence="5">
    <location>
        <begin position="198"/>
        <end position="263"/>
    </location>
</feature>
<keyword evidence="2" id="KW-0238">DNA-binding</keyword>
<dbReference type="PROSITE" id="PS00622">
    <property type="entry name" value="HTH_LUXR_1"/>
    <property type="match status" value="1"/>
</dbReference>
<evidence type="ECO:0000313" key="6">
    <source>
        <dbReference type="EMBL" id="RFA36126.1"/>
    </source>
</evidence>
<dbReference type="PANTHER" id="PTHR44688">
    <property type="entry name" value="DNA-BINDING TRANSCRIPTIONAL ACTIVATOR DEVR_DOSR"/>
    <property type="match status" value="1"/>
</dbReference>
<name>A0A3E0WVV2_9GAMM</name>
<dbReference type="EMBL" id="NFZW01000010">
    <property type="protein sequence ID" value="RFA36126.1"/>
    <property type="molecule type" value="Genomic_DNA"/>
</dbReference>
<dbReference type="SMART" id="SM00421">
    <property type="entry name" value="HTH_LUXR"/>
    <property type="match status" value="1"/>
</dbReference>
<comment type="caution">
    <text evidence="6">The sequence shown here is derived from an EMBL/GenBank/DDBJ whole genome shotgun (WGS) entry which is preliminary data.</text>
</comment>
<evidence type="ECO:0000256" key="1">
    <source>
        <dbReference type="ARBA" id="ARBA00023015"/>
    </source>
</evidence>
<dbReference type="InterPro" id="IPR016032">
    <property type="entry name" value="Sig_transdc_resp-reg_C-effctor"/>
</dbReference>
<dbReference type="GO" id="GO:0003677">
    <property type="term" value="F:DNA binding"/>
    <property type="evidence" value="ECO:0007669"/>
    <property type="project" value="UniProtKB-KW"/>
</dbReference>
<evidence type="ECO:0000256" key="2">
    <source>
        <dbReference type="ARBA" id="ARBA00023125"/>
    </source>
</evidence>
<dbReference type="Gene3D" id="1.10.10.10">
    <property type="entry name" value="Winged helix-like DNA-binding domain superfamily/Winged helix DNA-binding domain"/>
    <property type="match status" value="1"/>
</dbReference>
<dbReference type="GO" id="GO:0006355">
    <property type="term" value="P:regulation of DNA-templated transcription"/>
    <property type="evidence" value="ECO:0007669"/>
    <property type="project" value="InterPro"/>
</dbReference>
<gene>
    <name evidence="6" type="ORF">CAL65_11775</name>
</gene>
<keyword evidence="7" id="KW-1185">Reference proteome</keyword>
<evidence type="ECO:0000256" key="3">
    <source>
        <dbReference type="ARBA" id="ARBA00023163"/>
    </source>
</evidence>
<reference evidence="7" key="1">
    <citation type="submission" date="2017-05" db="EMBL/GenBank/DDBJ databases">
        <authorList>
            <person name="Sharma S."/>
            <person name="Sidhu C."/>
            <person name="Pinnaka A.K."/>
        </authorList>
    </citation>
    <scope>NUCLEOTIDE SEQUENCE [LARGE SCALE GENOMIC DNA]</scope>
    <source>
        <strain evidence="7">AK93</strain>
    </source>
</reference>
<evidence type="ECO:0000313" key="7">
    <source>
        <dbReference type="Proteomes" id="UP000256763"/>
    </source>
</evidence>
<organism evidence="6 7">
    <name type="scientific">Alkalilimnicola ehrlichii</name>
    <dbReference type="NCBI Taxonomy" id="351052"/>
    <lineage>
        <taxon>Bacteria</taxon>
        <taxon>Pseudomonadati</taxon>
        <taxon>Pseudomonadota</taxon>
        <taxon>Gammaproteobacteria</taxon>
        <taxon>Chromatiales</taxon>
        <taxon>Ectothiorhodospiraceae</taxon>
        <taxon>Alkalilimnicola</taxon>
    </lineage>
</organism>
<accession>A0A3E0WVV2</accession>
<keyword evidence="1" id="KW-0805">Transcription regulation</keyword>
<dbReference type="InterPro" id="IPR036388">
    <property type="entry name" value="WH-like_DNA-bd_sf"/>
</dbReference>
<sequence length="266" mass="29473">MTIITRSLAMLAHLSDQQTPDTAVLQLLASILGAKTLLGLKKKTADALKHLLPCDHFAFAIVERRADSLYVNDLIHTTPSGYARALVRRDGLAPSTNADIVRQIGRARFIRTESLCDPADQGWAELLKRHHIENFAWTILPDTEADSFIAYLFHNVSPSVAAECKPRVMLLAPHIHIALSRALPKRGDKARETGPAPFSQQPTPLSKREQQIAGWVACGKTNWEIGQILKISDLTVKTHVQNILCKLSLTNRSQIAAWFAEHKKAS</sequence>
<proteinExistence type="predicted"/>
<dbReference type="Pfam" id="PF00196">
    <property type="entry name" value="GerE"/>
    <property type="match status" value="1"/>
</dbReference>
<dbReference type="AlphaFoldDB" id="A0A3E0WVV2"/>
<protein>
    <recommendedName>
        <fullName evidence="5">HTH luxR-type domain-containing protein</fullName>
    </recommendedName>
</protein>
<dbReference type="SUPFAM" id="SSF46894">
    <property type="entry name" value="C-terminal effector domain of the bipartite response regulators"/>
    <property type="match status" value="1"/>
</dbReference>
<evidence type="ECO:0000259" key="5">
    <source>
        <dbReference type="PROSITE" id="PS50043"/>
    </source>
</evidence>
<dbReference type="Proteomes" id="UP000256763">
    <property type="component" value="Unassembled WGS sequence"/>
</dbReference>